<dbReference type="HOGENOM" id="CLU_329568_0_0_1"/>
<dbReference type="OrthoDB" id="3062232at2759"/>
<dbReference type="EMBL" id="AWSO01000988">
    <property type="protein sequence ID" value="ESK86036.1"/>
    <property type="molecule type" value="Genomic_DNA"/>
</dbReference>
<proteinExistence type="predicted"/>
<reference evidence="2 3" key="1">
    <citation type="journal article" date="2014" name="BMC Genomics">
        <title>Genome and secretome analysis of the hemibiotrophic fungal pathogen, Moniliophthora roreri, which causes frosty pod rot disease of cacao: mechanisms of the biotrophic and necrotrophic phases.</title>
        <authorList>
            <person name="Meinhardt L.W."/>
            <person name="Costa G.G.L."/>
            <person name="Thomazella D.P.T."/>
            <person name="Teixeira P.J.P.L."/>
            <person name="Carazzolle M.F."/>
            <person name="Schuster S.C."/>
            <person name="Carlson J.E."/>
            <person name="Guiltinan M.J."/>
            <person name="Mieczkowski P."/>
            <person name="Farmer A."/>
            <person name="Ramaraj T."/>
            <person name="Crozier J."/>
            <person name="Davis R.E."/>
            <person name="Shao J."/>
            <person name="Melnick R.L."/>
            <person name="Pereira G.A.G."/>
            <person name="Bailey B.A."/>
        </authorList>
    </citation>
    <scope>NUCLEOTIDE SEQUENCE [LARGE SCALE GENOMIC DNA]</scope>
    <source>
        <strain evidence="2 3">MCA 2997</strain>
    </source>
</reference>
<evidence type="ECO:0000256" key="1">
    <source>
        <dbReference type="SAM" id="MobiDB-lite"/>
    </source>
</evidence>
<dbReference type="AlphaFoldDB" id="V2WZS4"/>
<dbReference type="KEGG" id="mrr:Moror_9414"/>
<feature type="region of interest" description="Disordered" evidence="1">
    <location>
        <begin position="329"/>
        <end position="350"/>
    </location>
</feature>
<organism evidence="2 3">
    <name type="scientific">Moniliophthora roreri (strain MCA 2997)</name>
    <name type="common">Cocoa frosty pod rot fungus</name>
    <name type="synonym">Crinipellis roreri</name>
    <dbReference type="NCBI Taxonomy" id="1381753"/>
    <lineage>
        <taxon>Eukaryota</taxon>
        <taxon>Fungi</taxon>
        <taxon>Dikarya</taxon>
        <taxon>Basidiomycota</taxon>
        <taxon>Agaricomycotina</taxon>
        <taxon>Agaricomycetes</taxon>
        <taxon>Agaricomycetidae</taxon>
        <taxon>Agaricales</taxon>
        <taxon>Marasmiineae</taxon>
        <taxon>Marasmiaceae</taxon>
        <taxon>Moniliophthora</taxon>
    </lineage>
</organism>
<keyword evidence="3" id="KW-1185">Reference proteome</keyword>
<feature type="compositionally biased region" description="Low complexity" evidence="1">
    <location>
        <begin position="75"/>
        <end position="92"/>
    </location>
</feature>
<evidence type="ECO:0000313" key="3">
    <source>
        <dbReference type="Proteomes" id="UP000017559"/>
    </source>
</evidence>
<gene>
    <name evidence="2" type="ORF">Moror_9414</name>
</gene>
<accession>V2WZS4</accession>
<dbReference type="Proteomes" id="UP000017559">
    <property type="component" value="Unassembled WGS sequence"/>
</dbReference>
<feature type="region of interest" description="Disordered" evidence="1">
    <location>
        <begin position="73"/>
        <end position="93"/>
    </location>
</feature>
<feature type="region of interest" description="Disordered" evidence="1">
    <location>
        <begin position="500"/>
        <end position="547"/>
    </location>
</feature>
<protein>
    <submittedName>
        <fullName evidence="2">Uncharacterized protein</fullName>
    </submittedName>
</protein>
<comment type="caution">
    <text evidence="2">The sequence shown here is derived from an EMBL/GenBank/DDBJ whole genome shotgun (WGS) entry which is preliminary data.</text>
</comment>
<evidence type="ECO:0000313" key="2">
    <source>
        <dbReference type="EMBL" id="ESK86036.1"/>
    </source>
</evidence>
<name>V2WZS4_MONRO</name>
<feature type="compositionally biased region" description="Basic and acidic residues" evidence="1">
    <location>
        <begin position="501"/>
        <end position="512"/>
    </location>
</feature>
<sequence>MTIANVFNAILSKLYTLLMSICILFKRVHFPTPRKAGDQDGGELGLKHDTLDLERGEGYSTTEIAQSVVHLNDEQAQSSASAAPSSPTASCSYMLDSPRDHGPILYPPSLQSNQQMLLNDYLSASQSKLDSICINIPSPSEAEDQALITLKSSPPALPVRTTYQDSLSSNSAGTLYFHHGRILSYTPSSSGSSLASRFSSRNRFHYIHHVNRNSQSSYPSTSTHTFRRPTSSRSINSFGSTLSGASSQCSSASVFSTIANTSFPRPPGPGRAIAYARTPTAAVDQSIHSNAVAVTPPQRSAYVPTHRKQSPIVWYKDMSLLVASASISSSSSSSSRASGHTRIEGGRGANFSLPSHIGQFRYPYQYHQRSCSHTPVGKISPLNMKTRPNPMQSLSFHFPPPTLLSPLTQSSLSRDQDHINSPVNPMEYSDLSQDVIALVRRVIADASDEDIGDGDSARALVSRETIRSLARMEVLDEAEEEGAVSSVSISPPYADQAENFVEEKESGARGDCSELVPYSPSNKSPISPHILTPVTSLADPDNSDISISREADGTAYLPYPRNEDYPGPIGIAKYGTTTPISGMASGDKLGSSVSLKATPLPWSPPTRRGDRFSYPSTYNFRPYQYYADRRVSVAVSWSDLVTFSSYTLDVLADDHEERSDSVKVGRAEVPGLGCGGALVERCGLDGYLGNGHQVDTDADVGPGSVYGLASKRLSGMFHEPRKEGTNDGATRILSVFDIVVWKKYLYCMYIEKTGKRKHMLSAFGEWIGAFLLWFSSCTSDVLVDINLAALVRRIARVHLGVSFKLDKLFEVCVNVSVVLSSGEMADFLSSTGKNLEIEDFWLDGWTRASIDLAVYLLSTVARAHAPVAFPV</sequence>
<feature type="compositionally biased region" description="Low complexity" evidence="1">
    <location>
        <begin position="329"/>
        <end position="338"/>
    </location>
</feature>